<keyword evidence="3" id="KW-1185">Reference proteome</keyword>
<name>A0A917DPK2_9BACT</name>
<evidence type="ECO:0008006" key="4">
    <source>
        <dbReference type="Google" id="ProtNLM"/>
    </source>
</evidence>
<dbReference type="Proteomes" id="UP000609064">
    <property type="component" value="Unassembled WGS sequence"/>
</dbReference>
<protein>
    <recommendedName>
        <fullName evidence="4">DUF1648 domain-containing protein</fullName>
    </recommendedName>
</protein>
<evidence type="ECO:0000313" key="3">
    <source>
        <dbReference type="Proteomes" id="UP000609064"/>
    </source>
</evidence>
<dbReference type="EMBL" id="BMKK01000003">
    <property type="protein sequence ID" value="GGD54238.1"/>
    <property type="molecule type" value="Genomic_DNA"/>
</dbReference>
<feature type="transmembrane region" description="Helical" evidence="1">
    <location>
        <begin position="108"/>
        <end position="132"/>
    </location>
</feature>
<sequence length="138" mass="15766">MPDNAAIHHDEKGNPDGFIDKQNFFYITFGVIIAFNFLLNLLKAQVLKIDFAKVNPLSIWAKNREKLSSLIEGWFNAFVAITNTFLAFVLIGLRRINGTEGQKLDFDYNWLLIAGFALLIILIFFLPLRLLFSNPSED</sequence>
<organism evidence="2 3">
    <name type="scientific">Emticicia aquatilis</name>
    <dbReference type="NCBI Taxonomy" id="1537369"/>
    <lineage>
        <taxon>Bacteria</taxon>
        <taxon>Pseudomonadati</taxon>
        <taxon>Bacteroidota</taxon>
        <taxon>Cytophagia</taxon>
        <taxon>Cytophagales</taxon>
        <taxon>Leadbetterellaceae</taxon>
        <taxon>Emticicia</taxon>
    </lineage>
</organism>
<reference evidence="2" key="2">
    <citation type="submission" date="2020-09" db="EMBL/GenBank/DDBJ databases">
        <authorList>
            <person name="Sun Q."/>
            <person name="Zhou Y."/>
        </authorList>
    </citation>
    <scope>NUCLEOTIDE SEQUENCE</scope>
    <source>
        <strain evidence="2">CGMCC 1.15958</strain>
    </source>
</reference>
<keyword evidence="1" id="KW-0812">Transmembrane</keyword>
<accession>A0A917DPK2</accession>
<reference evidence="2" key="1">
    <citation type="journal article" date="2014" name="Int. J. Syst. Evol. Microbiol.">
        <title>Complete genome sequence of Corynebacterium casei LMG S-19264T (=DSM 44701T), isolated from a smear-ripened cheese.</title>
        <authorList>
            <consortium name="US DOE Joint Genome Institute (JGI-PGF)"/>
            <person name="Walter F."/>
            <person name="Albersmeier A."/>
            <person name="Kalinowski J."/>
            <person name="Ruckert C."/>
        </authorList>
    </citation>
    <scope>NUCLEOTIDE SEQUENCE</scope>
    <source>
        <strain evidence="2">CGMCC 1.15958</strain>
    </source>
</reference>
<evidence type="ECO:0000256" key="1">
    <source>
        <dbReference type="SAM" id="Phobius"/>
    </source>
</evidence>
<evidence type="ECO:0000313" key="2">
    <source>
        <dbReference type="EMBL" id="GGD54238.1"/>
    </source>
</evidence>
<proteinExistence type="predicted"/>
<feature type="transmembrane region" description="Helical" evidence="1">
    <location>
        <begin position="24"/>
        <end position="42"/>
    </location>
</feature>
<keyword evidence="1" id="KW-0472">Membrane</keyword>
<keyword evidence="1" id="KW-1133">Transmembrane helix</keyword>
<comment type="caution">
    <text evidence="2">The sequence shown here is derived from an EMBL/GenBank/DDBJ whole genome shotgun (WGS) entry which is preliminary data.</text>
</comment>
<dbReference type="AlphaFoldDB" id="A0A917DPK2"/>
<gene>
    <name evidence="2" type="ORF">GCM10011514_18030</name>
</gene>
<feature type="transmembrane region" description="Helical" evidence="1">
    <location>
        <begin position="74"/>
        <end position="96"/>
    </location>
</feature>